<dbReference type="RefSeq" id="WP_275232129.1">
    <property type="nucleotide sequence ID" value="NZ_JARDXE010000014.1"/>
</dbReference>
<reference evidence="1" key="1">
    <citation type="submission" date="2023-02" db="EMBL/GenBank/DDBJ databases">
        <title>A novel hydrolase synthesized by Rhodococcus erythropolis HQ is responsible for the detoxification of Zearalenone.</title>
        <authorList>
            <person name="Hu J."/>
            <person name="Xu J."/>
        </authorList>
    </citation>
    <scope>NUCLEOTIDE SEQUENCE</scope>
    <source>
        <strain evidence="1">HQ</strain>
    </source>
</reference>
<organism evidence="1 2">
    <name type="scientific">Rhodococcus qingshengii</name>
    <dbReference type="NCBI Taxonomy" id="334542"/>
    <lineage>
        <taxon>Bacteria</taxon>
        <taxon>Bacillati</taxon>
        <taxon>Actinomycetota</taxon>
        <taxon>Actinomycetes</taxon>
        <taxon>Mycobacteriales</taxon>
        <taxon>Nocardiaceae</taxon>
        <taxon>Rhodococcus</taxon>
        <taxon>Rhodococcus erythropolis group</taxon>
    </lineage>
</organism>
<name>A0AAW6LMZ1_RHOSG</name>
<dbReference type="Proteomes" id="UP001217325">
    <property type="component" value="Unassembled WGS sequence"/>
</dbReference>
<comment type="caution">
    <text evidence="1">The sequence shown here is derived from an EMBL/GenBank/DDBJ whole genome shotgun (WGS) entry which is preliminary data.</text>
</comment>
<evidence type="ECO:0000313" key="1">
    <source>
        <dbReference type="EMBL" id="MDE8647561.1"/>
    </source>
</evidence>
<accession>A0AAW6LMZ1</accession>
<dbReference type="AlphaFoldDB" id="A0AAW6LMZ1"/>
<protein>
    <submittedName>
        <fullName evidence="1">Uncharacterized protein</fullName>
    </submittedName>
</protein>
<proteinExistence type="predicted"/>
<dbReference type="EMBL" id="JARDXE010000014">
    <property type="protein sequence ID" value="MDE8647561.1"/>
    <property type="molecule type" value="Genomic_DNA"/>
</dbReference>
<gene>
    <name evidence="1" type="ORF">PXH69_21540</name>
</gene>
<evidence type="ECO:0000313" key="2">
    <source>
        <dbReference type="Proteomes" id="UP001217325"/>
    </source>
</evidence>
<sequence length="80" mass="8650">MSDKPEIGKITHANGIAGQHSYSVPVTYPGEDTNVVQFVGNTAGGPIVMITGTGAQTFVTDPERFGEFSPEWVRRFYESA</sequence>